<dbReference type="PANTHER" id="PTHR42983:SF1">
    <property type="entry name" value="IRON-MOLYBDENUM PROTEIN"/>
    <property type="match status" value="1"/>
</dbReference>
<dbReference type="InterPro" id="IPR003731">
    <property type="entry name" value="Di-Nase_FeMo-co_biosynth"/>
</dbReference>
<evidence type="ECO:0000256" key="1">
    <source>
        <dbReference type="SAM" id="MobiDB-lite"/>
    </source>
</evidence>
<feature type="region of interest" description="Disordered" evidence="1">
    <location>
        <begin position="103"/>
        <end position="122"/>
    </location>
</feature>
<proteinExistence type="predicted"/>
<dbReference type="CDD" id="cd00851">
    <property type="entry name" value="MTH1175"/>
    <property type="match status" value="1"/>
</dbReference>
<gene>
    <name evidence="3" type="ORF">RJ40_07660</name>
</gene>
<dbReference type="KEGG" id="maqe:RJ40_07660"/>
<protein>
    <submittedName>
        <fullName evidence="3">Dinitrogenase iron-molybdenum cofactor biosynthesis protein</fullName>
    </submittedName>
</protein>
<dbReference type="InterPro" id="IPR033913">
    <property type="entry name" value="MTH1175_dom"/>
</dbReference>
<dbReference type="AlphaFoldDB" id="A0A8A3S547"/>
<dbReference type="GeneID" id="76424229"/>
<dbReference type="PANTHER" id="PTHR42983">
    <property type="entry name" value="DINITROGENASE IRON-MOLYBDENUM COFACTOR PROTEIN-RELATED"/>
    <property type="match status" value="1"/>
</dbReference>
<organism evidence="3 4">
    <name type="scientific">Methanofollis aquaemaris</name>
    <dbReference type="NCBI Taxonomy" id="126734"/>
    <lineage>
        <taxon>Archaea</taxon>
        <taxon>Methanobacteriati</taxon>
        <taxon>Methanobacteriota</taxon>
        <taxon>Stenosarchaea group</taxon>
        <taxon>Methanomicrobia</taxon>
        <taxon>Methanomicrobiales</taxon>
        <taxon>Methanomicrobiaceae</taxon>
        <taxon>Methanofollis</taxon>
    </lineage>
</organism>
<evidence type="ECO:0000259" key="2">
    <source>
        <dbReference type="Pfam" id="PF02579"/>
    </source>
</evidence>
<evidence type="ECO:0000313" key="4">
    <source>
        <dbReference type="Proteomes" id="UP001042704"/>
    </source>
</evidence>
<feature type="compositionally biased region" description="Basic and acidic residues" evidence="1">
    <location>
        <begin position="111"/>
        <end position="122"/>
    </location>
</feature>
<dbReference type="EMBL" id="CP036172">
    <property type="protein sequence ID" value="QSZ67387.1"/>
    <property type="molecule type" value="Genomic_DNA"/>
</dbReference>
<reference evidence="3" key="1">
    <citation type="journal article" date="2001" name="Int. J. Syst. Evol. Microbiol.">
        <title>Methanofollis aquaemaris sp. nov., a methanogen isolated from an aquaculture fish pond.</title>
        <authorList>
            <person name="Lai M.C."/>
            <person name="Chen S.C."/>
        </authorList>
    </citation>
    <scope>NUCLEOTIDE SEQUENCE</scope>
    <source>
        <strain evidence="3">N2F9704</strain>
    </source>
</reference>
<sequence>MKLAIAKDGEIVSAHFGHCEKYAIFEVEGGNLARQADLLSPGHEPGRLPAFLAEHGVNAVIAGGMGPRAVDLFHANGVEVFIGIAGEIDAVAAEYAAGHLTSGESTCTQGEEGHDNCDGGCH</sequence>
<dbReference type="Gene3D" id="3.30.420.130">
    <property type="entry name" value="Dinitrogenase iron-molybdenum cofactor biosynthesis domain"/>
    <property type="match status" value="1"/>
</dbReference>
<reference evidence="3" key="2">
    <citation type="submission" date="2019-02" db="EMBL/GenBank/DDBJ databases">
        <authorList>
            <person name="Chen S.-C."/>
            <person name="Chien H.-H."/>
            <person name="Lai M.-C."/>
        </authorList>
    </citation>
    <scope>NUCLEOTIDE SEQUENCE</scope>
    <source>
        <strain evidence="3">N2F9704</strain>
    </source>
</reference>
<feature type="domain" description="Dinitrogenase iron-molybdenum cofactor biosynthesis" evidence="2">
    <location>
        <begin position="8"/>
        <end position="96"/>
    </location>
</feature>
<dbReference type="SUPFAM" id="SSF53146">
    <property type="entry name" value="Nitrogenase accessory factor-like"/>
    <property type="match status" value="1"/>
</dbReference>
<keyword evidence="4" id="KW-1185">Reference proteome</keyword>
<accession>A0A8A3S547</accession>
<dbReference type="Proteomes" id="UP001042704">
    <property type="component" value="Chromosome"/>
</dbReference>
<dbReference type="InterPro" id="IPR036105">
    <property type="entry name" value="DiNase_FeMo-co_biosyn_sf"/>
</dbReference>
<dbReference type="RefSeq" id="WP_265580276.1">
    <property type="nucleotide sequence ID" value="NZ_CP036172.1"/>
</dbReference>
<name>A0A8A3S547_9EURY</name>
<evidence type="ECO:0000313" key="3">
    <source>
        <dbReference type="EMBL" id="QSZ67387.1"/>
    </source>
</evidence>
<dbReference type="Pfam" id="PF02579">
    <property type="entry name" value="Nitro_FeMo-Co"/>
    <property type="match status" value="1"/>
</dbReference>